<comment type="caution">
    <text evidence="2">The sequence shown here is derived from an EMBL/GenBank/DDBJ whole genome shotgun (WGS) entry which is preliminary data.</text>
</comment>
<dbReference type="PANTHER" id="PTHR39327">
    <property type="match status" value="1"/>
</dbReference>
<organism evidence="2 3">
    <name type="scientific">Chelatococcus albus</name>
    <dbReference type="NCBI Taxonomy" id="3047466"/>
    <lineage>
        <taxon>Bacteria</taxon>
        <taxon>Pseudomonadati</taxon>
        <taxon>Pseudomonadota</taxon>
        <taxon>Alphaproteobacteria</taxon>
        <taxon>Hyphomicrobiales</taxon>
        <taxon>Chelatococcaceae</taxon>
        <taxon>Chelatococcus</taxon>
    </lineage>
</organism>
<dbReference type="Gene3D" id="3.10.620.30">
    <property type="match status" value="1"/>
</dbReference>
<reference evidence="2 3" key="1">
    <citation type="submission" date="2023-05" db="EMBL/GenBank/DDBJ databases">
        <title>Chelatococcus sp. nov., a moderately thermophilic bacterium isolated from hot spring microbial mat.</title>
        <authorList>
            <person name="Hu C.-J."/>
            <person name="Li W.-J."/>
        </authorList>
    </citation>
    <scope>NUCLEOTIDE SEQUENCE [LARGE SCALE GENOMIC DNA]</scope>
    <source>
        <strain evidence="2 3">SYSU G07232</strain>
    </source>
</reference>
<dbReference type="EMBL" id="JASJEV010000009">
    <property type="protein sequence ID" value="MDJ1159393.1"/>
    <property type="molecule type" value="Genomic_DNA"/>
</dbReference>
<name>A0ABT7AJ33_9HYPH</name>
<feature type="signal peptide" evidence="1">
    <location>
        <begin position="1"/>
        <end position="16"/>
    </location>
</feature>
<sequence>MAAVAAAMVMAGGAWAANVLPVASAPVMPGDVARSPIGWIDFCRRHAGECDVDSTEPDRIRLTPAAWKQLQAINNEVNAAIEPVTDEEHFGVVESWDFPDDGKGDCEDFALLKRRKLAAAGFPRRALLMTVVLDEQRAGHAVLMVRTDRGDFILDNKRDTILPWTSTGYVYIKRESQIAAGWVSLGRVGSETATAAR</sequence>
<evidence type="ECO:0000256" key="1">
    <source>
        <dbReference type="SAM" id="SignalP"/>
    </source>
</evidence>
<keyword evidence="3" id="KW-1185">Reference proteome</keyword>
<feature type="chain" id="PRO_5045369690" evidence="1">
    <location>
        <begin position="17"/>
        <end position="197"/>
    </location>
</feature>
<protein>
    <submittedName>
        <fullName evidence="2">Transglutaminase-like cysteine peptidase</fullName>
    </submittedName>
</protein>
<accession>A0ABT7AJ33</accession>
<evidence type="ECO:0000313" key="3">
    <source>
        <dbReference type="Proteomes" id="UP001321492"/>
    </source>
</evidence>
<keyword evidence="1" id="KW-0732">Signal</keyword>
<dbReference type="Pfam" id="PF06035">
    <property type="entry name" value="Peptidase_C93"/>
    <property type="match status" value="1"/>
</dbReference>
<evidence type="ECO:0000313" key="2">
    <source>
        <dbReference type="EMBL" id="MDJ1159393.1"/>
    </source>
</evidence>
<dbReference type="PANTHER" id="PTHR39327:SF1">
    <property type="entry name" value="BLR5470 PROTEIN"/>
    <property type="match status" value="1"/>
</dbReference>
<gene>
    <name evidence="2" type="ORF">QNA08_14235</name>
</gene>
<proteinExistence type="predicted"/>
<dbReference type="InterPro" id="IPR010319">
    <property type="entry name" value="Transglutaminase-like_Cys_pept"/>
</dbReference>
<dbReference type="Proteomes" id="UP001321492">
    <property type="component" value="Unassembled WGS sequence"/>
</dbReference>
<dbReference type="RefSeq" id="WP_283741394.1">
    <property type="nucleotide sequence ID" value="NZ_JASJEV010000009.1"/>
</dbReference>